<evidence type="ECO:0000313" key="3">
    <source>
        <dbReference type="Proteomes" id="UP000481872"/>
    </source>
</evidence>
<sequence>MSKSYFIKERLIALGAKFDVFDENGKEIYLVEADKFDIGKNINVYTPNKDERVLYMEQKIRIGAHKYVMYNVSGKEIALIEKEFMIPKYNISGIYGDIEMESENILGRSYTIRKNDLDIGYIEKEFNFIGRDKYNLKVIDEEYTLFLIGLLIMIDMIRFHDN</sequence>
<dbReference type="Gene3D" id="2.40.160.200">
    <property type="entry name" value="LURP1-related"/>
    <property type="match status" value="1"/>
</dbReference>
<gene>
    <name evidence="2" type="ORF">G3M99_05250</name>
</gene>
<evidence type="ECO:0000256" key="1">
    <source>
        <dbReference type="ARBA" id="ARBA00005437"/>
    </source>
</evidence>
<comment type="similarity">
    <text evidence="1">Belongs to the LOR family.</text>
</comment>
<evidence type="ECO:0000313" key="2">
    <source>
        <dbReference type="EMBL" id="NEU04277.1"/>
    </source>
</evidence>
<reference evidence="2 3" key="1">
    <citation type="submission" date="2020-02" db="EMBL/GenBank/DDBJ databases">
        <title>Genome assembly of a novel Clostridium senegalense strain.</title>
        <authorList>
            <person name="Gupta T.B."/>
            <person name="Jauregui R."/>
            <person name="Maclean P."/>
            <person name="Nawarathana A."/>
            <person name="Brightwell G."/>
        </authorList>
    </citation>
    <scope>NUCLEOTIDE SEQUENCE [LARGE SCALE GENOMIC DNA]</scope>
    <source>
        <strain evidence="2 3">AGRFS4</strain>
    </source>
</reference>
<organism evidence="2 3">
    <name type="scientific">Clostridium senegalense</name>
    <dbReference type="NCBI Taxonomy" id="1465809"/>
    <lineage>
        <taxon>Bacteria</taxon>
        <taxon>Bacillati</taxon>
        <taxon>Bacillota</taxon>
        <taxon>Clostridia</taxon>
        <taxon>Eubacteriales</taxon>
        <taxon>Clostridiaceae</taxon>
        <taxon>Clostridium</taxon>
    </lineage>
</organism>
<dbReference type="Pfam" id="PF04525">
    <property type="entry name" value="LOR"/>
    <property type="match status" value="1"/>
</dbReference>
<dbReference type="InterPro" id="IPR038595">
    <property type="entry name" value="LOR_sf"/>
</dbReference>
<evidence type="ECO:0008006" key="4">
    <source>
        <dbReference type="Google" id="ProtNLM"/>
    </source>
</evidence>
<dbReference type="SUPFAM" id="SSF54518">
    <property type="entry name" value="Tubby C-terminal domain-like"/>
    <property type="match status" value="1"/>
</dbReference>
<dbReference type="InterPro" id="IPR007612">
    <property type="entry name" value="LOR"/>
</dbReference>
<keyword evidence="3" id="KW-1185">Reference proteome</keyword>
<dbReference type="RefSeq" id="WP_082761170.1">
    <property type="nucleotide sequence ID" value="NZ_JAAGPU010000006.1"/>
</dbReference>
<comment type="caution">
    <text evidence="2">The sequence shown here is derived from an EMBL/GenBank/DDBJ whole genome shotgun (WGS) entry which is preliminary data.</text>
</comment>
<protein>
    <recommendedName>
        <fullName evidence="4">LURP-one-related family protein</fullName>
    </recommendedName>
</protein>
<dbReference type="Proteomes" id="UP000481872">
    <property type="component" value="Unassembled WGS sequence"/>
</dbReference>
<dbReference type="InterPro" id="IPR025659">
    <property type="entry name" value="Tubby-like_C"/>
</dbReference>
<name>A0A6M0H195_9CLOT</name>
<dbReference type="EMBL" id="JAAGPU010000006">
    <property type="protein sequence ID" value="NEU04277.1"/>
    <property type="molecule type" value="Genomic_DNA"/>
</dbReference>
<proteinExistence type="inferred from homology"/>
<accession>A0A6M0H195</accession>
<dbReference type="AlphaFoldDB" id="A0A6M0H195"/>